<gene>
    <name evidence="2" type="ORF">G3N56_15545</name>
</gene>
<reference evidence="2 3" key="1">
    <citation type="submission" date="2020-02" db="EMBL/GenBank/DDBJ databases">
        <title>Comparative genomics of sulfur disproportionating microorganisms.</title>
        <authorList>
            <person name="Ward L.M."/>
            <person name="Bertran E."/>
            <person name="Johnston D.T."/>
        </authorList>
    </citation>
    <scope>NUCLEOTIDE SEQUENCE [LARGE SCALE GENOMIC DNA]</scope>
    <source>
        <strain evidence="2 3">DSM 3696</strain>
    </source>
</reference>
<evidence type="ECO:0000313" key="2">
    <source>
        <dbReference type="EMBL" id="NDY58149.1"/>
    </source>
</evidence>
<dbReference type="InterPro" id="IPR036291">
    <property type="entry name" value="NAD(P)-bd_dom_sf"/>
</dbReference>
<dbReference type="SUPFAM" id="SSF51735">
    <property type="entry name" value="NAD(P)-binding Rossmann-fold domains"/>
    <property type="match status" value="1"/>
</dbReference>
<dbReference type="AlphaFoldDB" id="A0A7K3NSE3"/>
<dbReference type="Proteomes" id="UP000469724">
    <property type="component" value="Unassembled WGS sequence"/>
</dbReference>
<organism evidence="2 3">
    <name type="scientific">Desulfolutivibrio sulfodismutans</name>
    <dbReference type="NCBI Taxonomy" id="63561"/>
    <lineage>
        <taxon>Bacteria</taxon>
        <taxon>Pseudomonadati</taxon>
        <taxon>Thermodesulfobacteriota</taxon>
        <taxon>Desulfovibrionia</taxon>
        <taxon>Desulfovibrionales</taxon>
        <taxon>Desulfovibrionaceae</taxon>
        <taxon>Desulfolutivibrio</taxon>
    </lineage>
</organism>
<accession>A0A7K3NSE3</accession>
<feature type="domain" description="NAD-dependent epimerase/dehydratase" evidence="1">
    <location>
        <begin position="102"/>
        <end position="232"/>
    </location>
</feature>
<evidence type="ECO:0000259" key="1">
    <source>
        <dbReference type="Pfam" id="PF01370"/>
    </source>
</evidence>
<sequence length="309" mass="33186">MLVLRKAGGRSPGAVAALFGLGLIGAGLARRLQGLGYARAAELPFSWGKRQDRGREASDIAAALKAMEQGAAGPMRLDIVWSAGQGGFGMDEEQAGRELADFADMLDLAAGLAGRPEQRTVRVHLLSSAGGLFEGQRNVTLSTPPAPKRCYGLLKLRQEELLSQVADADRIVYRPSSVYGFSGPGRRMGLIPTLLANGARYQVSTIYGAPDTLRDYVSVQDAAQFLARQVDAAQGGSRILLLASARPTSLSEVLSAVETTLKRKIFITYRGDASDNTAHITFSPRALPPDWRPCGIDVGIRTLWNFFCH</sequence>
<name>A0A7K3NSE3_9BACT</name>
<dbReference type="RefSeq" id="WP_163303224.1">
    <property type="nucleotide sequence ID" value="NZ_JAAGRQ010000081.1"/>
</dbReference>
<dbReference type="Gene3D" id="3.40.50.720">
    <property type="entry name" value="NAD(P)-binding Rossmann-like Domain"/>
    <property type="match status" value="1"/>
</dbReference>
<dbReference type="Pfam" id="PF01370">
    <property type="entry name" value="Epimerase"/>
    <property type="match status" value="1"/>
</dbReference>
<comment type="caution">
    <text evidence="2">The sequence shown here is derived from an EMBL/GenBank/DDBJ whole genome shotgun (WGS) entry which is preliminary data.</text>
</comment>
<dbReference type="InterPro" id="IPR001509">
    <property type="entry name" value="Epimerase_deHydtase"/>
</dbReference>
<keyword evidence="3" id="KW-1185">Reference proteome</keyword>
<dbReference type="EMBL" id="JAAGRQ010000081">
    <property type="protein sequence ID" value="NDY58149.1"/>
    <property type="molecule type" value="Genomic_DNA"/>
</dbReference>
<protein>
    <submittedName>
        <fullName evidence="2">NAD-dependent epimerase/dehydratase family protein</fullName>
    </submittedName>
</protein>
<proteinExistence type="predicted"/>
<evidence type="ECO:0000313" key="3">
    <source>
        <dbReference type="Proteomes" id="UP000469724"/>
    </source>
</evidence>